<evidence type="ECO:0000256" key="2">
    <source>
        <dbReference type="ARBA" id="ARBA00022452"/>
    </source>
</evidence>
<protein>
    <submittedName>
        <fullName evidence="9">RND transporter</fullName>
    </submittedName>
</protein>
<accession>A0AAD0PCB9</accession>
<organism evidence="9 10">
    <name type="scientific">Pseudomonas putida</name>
    <name type="common">Arthrobacter siderocapsulatus</name>
    <dbReference type="NCBI Taxonomy" id="303"/>
    <lineage>
        <taxon>Bacteria</taxon>
        <taxon>Pseudomonadati</taxon>
        <taxon>Pseudomonadota</taxon>
        <taxon>Gammaproteobacteria</taxon>
        <taxon>Pseudomonadales</taxon>
        <taxon>Pseudomonadaceae</taxon>
        <taxon>Pseudomonas</taxon>
    </lineage>
</organism>
<dbReference type="InterPro" id="IPR003423">
    <property type="entry name" value="OMP_efflux"/>
</dbReference>
<sequence length="475" mass="50680">MSKPANWSLAAALALLQGCAVGPDYHRPFTPQVPDSFSQATATPTVQAQASAADDAFWKRFDDPQLTALVNTALASNYDLRTALANYDAANALLRLARFDQAPTVTLSAQAGHQRLASDEANGASRSHDLYANKAVLGWELDFFGRVRRAVESQQAETAARASDLQAMQVAVVSQVATTYIDLRAAQRMLTLTNANAESQRQTLAVVQGRLQGGRGSSYDLSRAQAQLDTTLSRMPQLQARIAVDKHRLAVLAGLAPAALDAQLQQVVDMPRIPAAIEPGTPAQIVRRRPDVAAAEQQLHAATARVGVATADLFPRLSLGAALGTYAFTGTGLYGGASESNLAVLGIDWSFLDVGRVNSRIAAADAEAAGRLAGYQQTVLVALEDVENALVRLARSKEQTLRLTSAAEGWQNAANLSRARYEAGAIELFELLDVQRSLYDAQLQQADSQAGSTTRAVDLFVALAGGWPQHPVQQE</sequence>
<dbReference type="PANTHER" id="PTHR30203">
    <property type="entry name" value="OUTER MEMBRANE CATION EFFLUX PROTEIN"/>
    <property type="match status" value="1"/>
</dbReference>
<dbReference type="Proteomes" id="UP000251617">
    <property type="component" value="Chromosome"/>
</dbReference>
<name>A0AAD0PCB9_PSEPU</name>
<proteinExistence type="inferred from homology"/>
<dbReference type="Gene3D" id="1.20.1600.10">
    <property type="entry name" value="Outer membrane efflux proteins (OEP)"/>
    <property type="match status" value="1"/>
</dbReference>
<keyword evidence="4 8" id="KW-0472">Membrane</keyword>
<reference evidence="9 10" key="1">
    <citation type="submission" date="2018-06" db="EMBL/GenBank/DDBJ databases">
        <title>The genome of Pseudomonas putida NX-1, a lignin degrader.</title>
        <authorList>
            <person name="Xu Z."/>
        </authorList>
    </citation>
    <scope>NUCLEOTIDE SEQUENCE [LARGE SCALE GENOMIC DNA]</scope>
    <source>
        <strain evidence="9 10">NX-1</strain>
    </source>
</reference>
<dbReference type="NCBIfam" id="TIGR01845">
    <property type="entry name" value="outer_NodT"/>
    <property type="match status" value="1"/>
</dbReference>
<dbReference type="PROSITE" id="PS51257">
    <property type="entry name" value="PROKAR_LIPOPROTEIN"/>
    <property type="match status" value="1"/>
</dbReference>
<dbReference type="RefSeq" id="WP_112898679.1">
    <property type="nucleotide sequence ID" value="NZ_CP030750.1"/>
</dbReference>
<dbReference type="AlphaFoldDB" id="A0AAD0PCB9"/>
<dbReference type="PANTHER" id="PTHR30203:SF25">
    <property type="entry name" value="OUTER MEMBRANE PROTEIN-RELATED"/>
    <property type="match status" value="1"/>
</dbReference>
<dbReference type="InterPro" id="IPR010131">
    <property type="entry name" value="MdtP/NodT-like"/>
</dbReference>
<evidence type="ECO:0000256" key="6">
    <source>
        <dbReference type="ARBA" id="ARBA00023237"/>
    </source>
</evidence>
<comment type="subcellular location">
    <subcellularLocation>
        <location evidence="8">Cell outer membrane</location>
        <topology evidence="8">Lipid-anchor</topology>
    </subcellularLocation>
</comment>
<keyword evidence="5 8" id="KW-0564">Palmitate</keyword>
<evidence type="ECO:0000256" key="4">
    <source>
        <dbReference type="ARBA" id="ARBA00023136"/>
    </source>
</evidence>
<dbReference type="EMBL" id="CP030750">
    <property type="protein sequence ID" value="AXA25714.1"/>
    <property type="molecule type" value="Genomic_DNA"/>
</dbReference>
<evidence type="ECO:0000256" key="1">
    <source>
        <dbReference type="ARBA" id="ARBA00007613"/>
    </source>
</evidence>
<dbReference type="GO" id="GO:0015562">
    <property type="term" value="F:efflux transmembrane transporter activity"/>
    <property type="evidence" value="ECO:0007669"/>
    <property type="project" value="InterPro"/>
</dbReference>
<dbReference type="Pfam" id="PF02321">
    <property type="entry name" value="OEP"/>
    <property type="match status" value="2"/>
</dbReference>
<dbReference type="Gene3D" id="2.20.200.10">
    <property type="entry name" value="Outer membrane efflux proteins (OEP)"/>
    <property type="match status" value="1"/>
</dbReference>
<keyword evidence="7 8" id="KW-0449">Lipoprotein</keyword>
<dbReference type="GO" id="GO:0009279">
    <property type="term" value="C:cell outer membrane"/>
    <property type="evidence" value="ECO:0007669"/>
    <property type="project" value="UniProtKB-SubCell"/>
</dbReference>
<evidence type="ECO:0000256" key="3">
    <source>
        <dbReference type="ARBA" id="ARBA00022692"/>
    </source>
</evidence>
<evidence type="ECO:0000256" key="8">
    <source>
        <dbReference type="RuleBase" id="RU362097"/>
    </source>
</evidence>
<evidence type="ECO:0000256" key="5">
    <source>
        <dbReference type="ARBA" id="ARBA00023139"/>
    </source>
</evidence>
<keyword evidence="3 8" id="KW-0812">Transmembrane</keyword>
<evidence type="ECO:0000256" key="7">
    <source>
        <dbReference type="ARBA" id="ARBA00023288"/>
    </source>
</evidence>
<keyword evidence="2 8" id="KW-1134">Transmembrane beta strand</keyword>
<gene>
    <name evidence="9" type="ORF">C1S65_16915</name>
</gene>
<keyword evidence="6" id="KW-0998">Cell outer membrane</keyword>
<dbReference type="SUPFAM" id="SSF56954">
    <property type="entry name" value="Outer membrane efflux proteins (OEP)"/>
    <property type="match status" value="1"/>
</dbReference>
<comment type="similarity">
    <text evidence="1 8">Belongs to the outer membrane factor (OMF) (TC 1.B.17) family.</text>
</comment>
<evidence type="ECO:0000313" key="10">
    <source>
        <dbReference type="Proteomes" id="UP000251617"/>
    </source>
</evidence>
<evidence type="ECO:0000313" key="9">
    <source>
        <dbReference type="EMBL" id="AXA25714.1"/>
    </source>
</evidence>